<proteinExistence type="predicted"/>
<accession>A0A3P7L9U3</accession>
<dbReference type="OrthoDB" id="6259276at2759"/>
<evidence type="ECO:0000313" key="2">
    <source>
        <dbReference type="Proteomes" id="UP000281553"/>
    </source>
</evidence>
<dbReference type="EMBL" id="UYRU01056379">
    <property type="protein sequence ID" value="VDN13434.1"/>
    <property type="molecule type" value="Genomic_DNA"/>
</dbReference>
<sequence>MPAPCHYYFLYYQFIISNHFIDHLQDSASVSTVQWPVSMASEARQRPRSEYFGSAGTERDAEIDDLPSVVLSSNSFSAASKSSMVDFVEVSPASIGLYFEDGSYTVMSFTSKDMFVNWLQVLSAVVAVNRVRRSFPHIGRLNFNELTFSAPDYT</sequence>
<dbReference type="AlphaFoldDB" id="A0A3P7L9U3"/>
<evidence type="ECO:0000313" key="1">
    <source>
        <dbReference type="EMBL" id="VDN13434.1"/>
    </source>
</evidence>
<keyword evidence="2" id="KW-1185">Reference proteome</keyword>
<organism evidence="1 2">
    <name type="scientific">Dibothriocephalus latus</name>
    <name type="common">Fish tapeworm</name>
    <name type="synonym">Diphyllobothrium latum</name>
    <dbReference type="NCBI Taxonomy" id="60516"/>
    <lineage>
        <taxon>Eukaryota</taxon>
        <taxon>Metazoa</taxon>
        <taxon>Spiralia</taxon>
        <taxon>Lophotrochozoa</taxon>
        <taxon>Platyhelminthes</taxon>
        <taxon>Cestoda</taxon>
        <taxon>Eucestoda</taxon>
        <taxon>Diphyllobothriidea</taxon>
        <taxon>Diphyllobothriidae</taxon>
        <taxon>Dibothriocephalus</taxon>
    </lineage>
</organism>
<name>A0A3P7L9U3_DIBLA</name>
<reference evidence="1 2" key="1">
    <citation type="submission" date="2018-11" db="EMBL/GenBank/DDBJ databases">
        <authorList>
            <consortium name="Pathogen Informatics"/>
        </authorList>
    </citation>
    <scope>NUCLEOTIDE SEQUENCE [LARGE SCALE GENOMIC DNA]</scope>
</reference>
<protein>
    <submittedName>
        <fullName evidence="1">Uncharacterized protein</fullName>
    </submittedName>
</protein>
<dbReference type="Proteomes" id="UP000281553">
    <property type="component" value="Unassembled WGS sequence"/>
</dbReference>
<gene>
    <name evidence="1" type="ORF">DILT_LOCUS9265</name>
</gene>